<dbReference type="PANTHER" id="PTHR25466:SF1">
    <property type="entry name" value="PROGRAMMED CELL DEATH 1 LIGAND 2"/>
    <property type="match status" value="1"/>
</dbReference>
<evidence type="ECO:0000256" key="2">
    <source>
        <dbReference type="ARBA" id="ARBA00022475"/>
    </source>
</evidence>
<evidence type="ECO:0000313" key="15">
    <source>
        <dbReference type="RefSeq" id="XP_020861969.1"/>
    </source>
</evidence>
<evidence type="ECO:0000256" key="11">
    <source>
        <dbReference type="SAM" id="Phobius"/>
    </source>
</evidence>
<sequence>MFFLLSFLIVGMKLRLITGLFTVTVPKELYIADFGSNVTMECNFDAGRQVEIDALRVTWAKDERKIVNFSSKKEDLEILSEHSGRRMTLLEDQLSLRKALLHIRDVQIMDAGQYHCLILYRDAADYKYVTLQVKASYKTINTQVIRVPGSNEIELTCQSKGYPLAVVSWLNISESVNTTHSKTPEGLYNITSVLRLKENTHRNVSCEFWNEAIQERTSAIMNPILDEIPDEKIPLTYIFIPTCIIILISVAALIFLRRQFCPKVSHRMGLHPHLKSSKFSDLTDSRDMN</sequence>
<dbReference type="Proteomes" id="UP000515140">
    <property type="component" value="Unplaced"/>
</dbReference>
<dbReference type="KEGG" id="pcw:110221606"/>
<keyword evidence="14" id="KW-1185">Reference proteome</keyword>
<evidence type="ECO:0000256" key="6">
    <source>
        <dbReference type="ARBA" id="ARBA00023136"/>
    </source>
</evidence>
<dbReference type="InterPro" id="IPR051713">
    <property type="entry name" value="T-cell_Activation_Regulation"/>
</dbReference>
<keyword evidence="9" id="KW-0325">Glycoprotein</keyword>
<dbReference type="InterPro" id="IPR003599">
    <property type="entry name" value="Ig_sub"/>
</dbReference>
<dbReference type="GO" id="GO:0031295">
    <property type="term" value="P:T cell costimulation"/>
    <property type="evidence" value="ECO:0007669"/>
    <property type="project" value="TreeGrafter"/>
</dbReference>
<dbReference type="FunCoup" id="A0A6P5M0H0">
    <property type="interactions" value="611"/>
</dbReference>
<dbReference type="RefSeq" id="XP_020861969.1">
    <property type="nucleotide sequence ID" value="XM_021006310.1"/>
</dbReference>
<evidence type="ECO:0000259" key="13">
    <source>
        <dbReference type="PROSITE" id="PS50835"/>
    </source>
</evidence>
<dbReference type="GO" id="GO:0042130">
    <property type="term" value="P:negative regulation of T cell proliferation"/>
    <property type="evidence" value="ECO:0007669"/>
    <property type="project" value="TreeGrafter"/>
</dbReference>
<keyword evidence="4 12" id="KW-0732">Signal</keyword>
<dbReference type="InterPro" id="IPR036179">
    <property type="entry name" value="Ig-like_dom_sf"/>
</dbReference>
<evidence type="ECO:0000256" key="12">
    <source>
        <dbReference type="SAM" id="SignalP"/>
    </source>
</evidence>
<reference evidence="15" key="1">
    <citation type="submission" date="2025-08" db="UniProtKB">
        <authorList>
            <consortium name="RefSeq"/>
        </authorList>
    </citation>
    <scope>IDENTIFICATION</scope>
    <source>
        <tissue evidence="15">Spleen</tissue>
    </source>
</reference>
<keyword evidence="3 11" id="KW-0812">Transmembrane</keyword>
<keyword evidence="7" id="KW-1015">Disulfide bond</keyword>
<feature type="transmembrane region" description="Helical" evidence="11">
    <location>
        <begin position="235"/>
        <end position="256"/>
    </location>
</feature>
<evidence type="ECO:0000256" key="9">
    <source>
        <dbReference type="ARBA" id="ARBA00023180"/>
    </source>
</evidence>
<evidence type="ECO:0000256" key="4">
    <source>
        <dbReference type="ARBA" id="ARBA00022729"/>
    </source>
</evidence>
<evidence type="ECO:0000256" key="1">
    <source>
        <dbReference type="ARBA" id="ARBA00004251"/>
    </source>
</evidence>
<comment type="subcellular location">
    <subcellularLocation>
        <location evidence="1">Cell membrane</location>
        <topology evidence="1">Single-pass type I membrane protein</topology>
    </subcellularLocation>
</comment>
<dbReference type="GO" id="GO:0042102">
    <property type="term" value="P:positive regulation of T cell proliferation"/>
    <property type="evidence" value="ECO:0007669"/>
    <property type="project" value="TreeGrafter"/>
</dbReference>
<evidence type="ECO:0000256" key="3">
    <source>
        <dbReference type="ARBA" id="ARBA00022692"/>
    </source>
</evidence>
<gene>
    <name evidence="15" type="primary">PDCD1LG2</name>
</gene>
<dbReference type="GO" id="GO:0006955">
    <property type="term" value="P:immune response"/>
    <property type="evidence" value="ECO:0007669"/>
    <property type="project" value="TreeGrafter"/>
</dbReference>
<organism evidence="14 15">
    <name type="scientific">Phascolarctos cinereus</name>
    <name type="common">Koala</name>
    <dbReference type="NCBI Taxonomy" id="38626"/>
    <lineage>
        <taxon>Eukaryota</taxon>
        <taxon>Metazoa</taxon>
        <taxon>Chordata</taxon>
        <taxon>Craniata</taxon>
        <taxon>Vertebrata</taxon>
        <taxon>Euteleostomi</taxon>
        <taxon>Mammalia</taxon>
        <taxon>Metatheria</taxon>
        <taxon>Diprotodontia</taxon>
        <taxon>Phascolarctidae</taxon>
        <taxon>Phascolarctos</taxon>
    </lineage>
</organism>
<dbReference type="GeneID" id="110221606"/>
<dbReference type="InterPro" id="IPR007110">
    <property type="entry name" value="Ig-like_dom"/>
</dbReference>
<dbReference type="CTD" id="80380"/>
<dbReference type="Gene3D" id="2.60.40.10">
    <property type="entry name" value="Immunoglobulins"/>
    <property type="match status" value="2"/>
</dbReference>
<evidence type="ECO:0000256" key="8">
    <source>
        <dbReference type="ARBA" id="ARBA00023170"/>
    </source>
</evidence>
<keyword evidence="10" id="KW-0393">Immunoglobulin domain</keyword>
<dbReference type="GO" id="GO:0009897">
    <property type="term" value="C:external side of plasma membrane"/>
    <property type="evidence" value="ECO:0007669"/>
    <property type="project" value="TreeGrafter"/>
</dbReference>
<keyword evidence="5 11" id="KW-1133">Transmembrane helix</keyword>
<dbReference type="FunFam" id="2.60.40.10:FF:001239">
    <property type="entry name" value="Programmed cell death 1 ligand 2"/>
    <property type="match status" value="1"/>
</dbReference>
<name>A0A6P5M0H0_PHACI</name>
<dbReference type="InterPro" id="IPR053896">
    <property type="entry name" value="BTN3A2-like_Ig-C"/>
</dbReference>
<dbReference type="GO" id="GO:0071222">
    <property type="term" value="P:cellular response to lipopolysaccharide"/>
    <property type="evidence" value="ECO:0007669"/>
    <property type="project" value="TreeGrafter"/>
</dbReference>
<dbReference type="GO" id="GO:0007166">
    <property type="term" value="P:cell surface receptor signaling pathway"/>
    <property type="evidence" value="ECO:0007669"/>
    <property type="project" value="TreeGrafter"/>
</dbReference>
<evidence type="ECO:0000313" key="14">
    <source>
        <dbReference type="Proteomes" id="UP000515140"/>
    </source>
</evidence>
<feature type="domain" description="Ig-like" evidence="13">
    <location>
        <begin position="35"/>
        <end position="132"/>
    </location>
</feature>
<dbReference type="PROSITE" id="PS50835">
    <property type="entry name" value="IG_LIKE"/>
    <property type="match status" value="1"/>
</dbReference>
<dbReference type="InParanoid" id="A0A6P5M0H0"/>
<protein>
    <submittedName>
        <fullName evidence="15">Programmed cell death 1 ligand 2 isoform X1</fullName>
    </submittedName>
</protein>
<proteinExistence type="predicted"/>
<keyword evidence="8" id="KW-0675">Receptor</keyword>
<dbReference type="SUPFAM" id="SSF48726">
    <property type="entry name" value="Immunoglobulin"/>
    <property type="match status" value="2"/>
</dbReference>
<dbReference type="PANTHER" id="PTHR25466">
    <property type="entry name" value="T-LYMPHOCYTE ACTIVATION ANTIGEN"/>
    <property type="match status" value="1"/>
</dbReference>
<evidence type="ECO:0000256" key="10">
    <source>
        <dbReference type="ARBA" id="ARBA00023319"/>
    </source>
</evidence>
<evidence type="ECO:0000256" key="7">
    <source>
        <dbReference type="ARBA" id="ARBA00023157"/>
    </source>
</evidence>
<dbReference type="SMART" id="SM00409">
    <property type="entry name" value="IG"/>
    <property type="match status" value="1"/>
</dbReference>
<accession>A0A6P5M0H0</accession>
<evidence type="ECO:0000256" key="5">
    <source>
        <dbReference type="ARBA" id="ARBA00022989"/>
    </source>
</evidence>
<feature type="signal peptide" evidence="12">
    <location>
        <begin position="1"/>
        <end position="19"/>
    </location>
</feature>
<dbReference type="AlphaFoldDB" id="A0A6P5M0H0"/>
<feature type="chain" id="PRO_5028234220" evidence="12">
    <location>
        <begin position="20"/>
        <end position="289"/>
    </location>
</feature>
<dbReference type="Pfam" id="PF22705">
    <property type="entry name" value="C2-set_3"/>
    <property type="match status" value="1"/>
</dbReference>
<keyword evidence="6 11" id="KW-0472">Membrane</keyword>
<keyword evidence="2" id="KW-1003">Cell membrane</keyword>
<dbReference type="InterPro" id="IPR013783">
    <property type="entry name" value="Ig-like_fold"/>
</dbReference>